<proteinExistence type="predicted"/>
<dbReference type="RefSeq" id="WP_344349141.1">
    <property type="nucleotide sequence ID" value="NZ_BAAASM010000024.1"/>
</dbReference>
<dbReference type="SUPFAM" id="SSF55811">
    <property type="entry name" value="Nudix"/>
    <property type="match status" value="1"/>
</dbReference>
<dbReference type="InterPro" id="IPR015797">
    <property type="entry name" value="NUDIX_hydrolase-like_dom_sf"/>
</dbReference>
<dbReference type="PANTHER" id="PTHR43046:SF14">
    <property type="entry name" value="MUTT_NUDIX FAMILY PROTEIN"/>
    <property type="match status" value="1"/>
</dbReference>
<comment type="cofactor">
    <cofactor evidence="1">
        <name>Mg(2+)</name>
        <dbReference type="ChEBI" id="CHEBI:18420"/>
    </cofactor>
</comment>
<dbReference type="InterPro" id="IPR020476">
    <property type="entry name" value="Nudix_hydrolase"/>
</dbReference>
<dbReference type="InterPro" id="IPR000086">
    <property type="entry name" value="NUDIX_hydrolase_dom"/>
</dbReference>
<dbReference type="Proteomes" id="UP001596065">
    <property type="component" value="Unassembled WGS sequence"/>
</dbReference>
<reference evidence="5" key="1">
    <citation type="journal article" date="2019" name="Int. J. Syst. Evol. Microbiol.">
        <title>The Global Catalogue of Microorganisms (GCM) 10K type strain sequencing project: providing services to taxonomists for standard genome sequencing and annotation.</title>
        <authorList>
            <consortium name="The Broad Institute Genomics Platform"/>
            <consortium name="The Broad Institute Genome Sequencing Center for Infectious Disease"/>
            <person name="Wu L."/>
            <person name="Ma J."/>
        </authorList>
    </citation>
    <scope>NUCLEOTIDE SEQUENCE [LARGE SCALE GENOMIC DNA]</scope>
    <source>
        <strain evidence="5">KCTC 5701</strain>
    </source>
</reference>
<gene>
    <name evidence="4" type="ORF">ACFP3J_14095</name>
</gene>
<dbReference type="GO" id="GO:0016787">
    <property type="term" value="F:hydrolase activity"/>
    <property type="evidence" value="ECO:0007669"/>
    <property type="project" value="UniProtKB-KW"/>
</dbReference>
<dbReference type="PANTHER" id="PTHR43046">
    <property type="entry name" value="GDP-MANNOSE MANNOSYL HYDROLASE"/>
    <property type="match status" value="1"/>
</dbReference>
<protein>
    <submittedName>
        <fullName evidence="4">NUDIX hydrolase</fullName>
    </submittedName>
</protein>
<evidence type="ECO:0000313" key="4">
    <source>
        <dbReference type="EMBL" id="MFC5656612.1"/>
    </source>
</evidence>
<evidence type="ECO:0000256" key="2">
    <source>
        <dbReference type="ARBA" id="ARBA00022801"/>
    </source>
</evidence>
<organism evidence="4 5">
    <name type="scientific">Streptomyces nogalater</name>
    <dbReference type="NCBI Taxonomy" id="38314"/>
    <lineage>
        <taxon>Bacteria</taxon>
        <taxon>Bacillati</taxon>
        <taxon>Actinomycetota</taxon>
        <taxon>Actinomycetes</taxon>
        <taxon>Kitasatosporales</taxon>
        <taxon>Streptomycetaceae</taxon>
        <taxon>Streptomyces</taxon>
    </lineage>
</organism>
<dbReference type="Gene3D" id="3.90.79.10">
    <property type="entry name" value="Nucleoside Triphosphate Pyrophosphohydrolase"/>
    <property type="match status" value="1"/>
</dbReference>
<dbReference type="Pfam" id="PF00293">
    <property type="entry name" value="NUDIX"/>
    <property type="match status" value="1"/>
</dbReference>
<sequence>MPITADHIRTTVDAYLNARPAEKERLARITTLLDDPAADITSRKEFRGHATAGAVLADPAGRVLHIEHLALRRWLLPGGHLEPGDTTLLAAALRELTEETGIPGSAVVPVGECPVHIDVHPIPANPAKSEPDHRHFDFRFMFRTSADVGDLQTEEVTDAAWRHAGAIEDETLRGRVLLALR</sequence>
<evidence type="ECO:0000313" key="5">
    <source>
        <dbReference type="Proteomes" id="UP001596065"/>
    </source>
</evidence>
<dbReference type="PROSITE" id="PS51462">
    <property type="entry name" value="NUDIX"/>
    <property type="match status" value="1"/>
</dbReference>
<keyword evidence="5" id="KW-1185">Reference proteome</keyword>
<evidence type="ECO:0000259" key="3">
    <source>
        <dbReference type="PROSITE" id="PS51462"/>
    </source>
</evidence>
<comment type="caution">
    <text evidence="4">The sequence shown here is derived from an EMBL/GenBank/DDBJ whole genome shotgun (WGS) entry which is preliminary data.</text>
</comment>
<dbReference type="EMBL" id="JBHSOE010000019">
    <property type="protein sequence ID" value="MFC5656612.1"/>
    <property type="molecule type" value="Genomic_DNA"/>
</dbReference>
<keyword evidence="2 4" id="KW-0378">Hydrolase</keyword>
<accession>A0ABW0WGY6</accession>
<feature type="domain" description="Nudix hydrolase" evidence="3">
    <location>
        <begin position="47"/>
        <end position="181"/>
    </location>
</feature>
<dbReference type="PRINTS" id="PR00502">
    <property type="entry name" value="NUDIXFAMILY"/>
</dbReference>
<evidence type="ECO:0000256" key="1">
    <source>
        <dbReference type="ARBA" id="ARBA00001946"/>
    </source>
</evidence>
<name>A0ABW0WGY6_STRNO</name>
<dbReference type="CDD" id="cd03674">
    <property type="entry name" value="NUDIX_Hydrolase"/>
    <property type="match status" value="1"/>
</dbReference>